<dbReference type="AlphaFoldDB" id="A0A9P7EJ25"/>
<reference evidence="2" key="1">
    <citation type="journal article" date="2020" name="New Phytol.">
        <title>Comparative genomics reveals dynamic genome evolution in host specialist ectomycorrhizal fungi.</title>
        <authorList>
            <person name="Lofgren L.A."/>
            <person name="Nguyen N.H."/>
            <person name="Vilgalys R."/>
            <person name="Ruytinx J."/>
            <person name="Liao H.L."/>
            <person name="Branco S."/>
            <person name="Kuo A."/>
            <person name="LaButti K."/>
            <person name="Lipzen A."/>
            <person name="Andreopoulos W."/>
            <person name="Pangilinan J."/>
            <person name="Riley R."/>
            <person name="Hundley H."/>
            <person name="Na H."/>
            <person name="Barry K."/>
            <person name="Grigoriev I.V."/>
            <person name="Stajich J.E."/>
            <person name="Kennedy P.G."/>
        </authorList>
    </citation>
    <scope>NUCLEOTIDE SEQUENCE</scope>
    <source>
        <strain evidence="2">MN1</strain>
    </source>
</reference>
<gene>
    <name evidence="2" type="ORF">BJ212DRAFT_1328641</name>
    <name evidence="1" type="ORF">BJ212DRAFT_1409361</name>
</gene>
<dbReference type="EMBL" id="JABBWG010000285">
    <property type="protein sequence ID" value="KAG1796112.1"/>
    <property type="molecule type" value="Genomic_DNA"/>
</dbReference>
<evidence type="ECO:0000313" key="1">
    <source>
        <dbReference type="EMBL" id="KAG1796112.1"/>
    </source>
</evidence>
<dbReference type="EMBL" id="JABBWG010000005">
    <property type="protein sequence ID" value="KAG1822531.1"/>
    <property type="molecule type" value="Genomic_DNA"/>
</dbReference>
<dbReference type="Proteomes" id="UP000807769">
    <property type="component" value="Unassembled WGS sequence"/>
</dbReference>
<keyword evidence="3" id="KW-1185">Reference proteome</keyword>
<sequence length="57" mass="6295">MYLVLLYTIFSLPRSFSNSLMPCHPVMDAFTFCDLLNLDCPSASIPQVPLAASLCIL</sequence>
<organism evidence="2 3">
    <name type="scientific">Suillus subaureus</name>
    <dbReference type="NCBI Taxonomy" id="48587"/>
    <lineage>
        <taxon>Eukaryota</taxon>
        <taxon>Fungi</taxon>
        <taxon>Dikarya</taxon>
        <taxon>Basidiomycota</taxon>
        <taxon>Agaricomycotina</taxon>
        <taxon>Agaricomycetes</taxon>
        <taxon>Agaricomycetidae</taxon>
        <taxon>Boletales</taxon>
        <taxon>Suillineae</taxon>
        <taxon>Suillaceae</taxon>
        <taxon>Suillus</taxon>
    </lineage>
</organism>
<accession>A0A9P7EJ25</accession>
<dbReference type="RefSeq" id="XP_041196937.1">
    <property type="nucleotide sequence ID" value="XM_041334665.1"/>
</dbReference>
<feature type="non-terminal residue" evidence="2">
    <location>
        <position position="1"/>
    </location>
</feature>
<evidence type="ECO:0000313" key="3">
    <source>
        <dbReference type="Proteomes" id="UP000807769"/>
    </source>
</evidence>
<protein>
    <submittedName>
        <fullName evidence="2">Uncharacterized protein</fullName>
    </submittedName>
</protein>
<proteinExistence type="predicted"/>
<comment type="caution">
    <text evidence="2">The sequence shown here is derived from an EMBL/GenBank/DDBJ whole genome shotgun (WGS) entry which is preliminary data.</text>
</comment>
<name>A0A9P7EJ25_9AGAM</name>
<evidence type="ECO:0000313" key="2">
    <source>
        <dbReference type="EMBL" id="KAG1822531.1"/>
    </source>
</evidence>
<dbReference type="GeneID" id="64628682"/>